<keyword evidence="2" id="KW-1185">Reference proteome</keyword>
<sequence length="204" mass="22844">METASDVSENQGFQRPLNNISKARTDFISEVLHRGVESFVEQLENAPDEDIMKIFDSLSQSESEAVVLKRFAKETYHIASQLPTFALSEAPSKPKKIIYGEYYTTGEVAQMLNVQINTVKRHVADNKLIGYKVGNRTKLPTWQFDGNTVVSGIDTAIREIGANGVKAVRKMTLPLTDFEGKTVIEKLFENDIDTALLMIESIKE</sequence>
<name>A0ABV7FV34_9ALTE</name>
<accession>A0ABV7FV34</accession>
<dbReference type="RefSeq" id="WP_376921318.1">
    <property type="nucleotide sequence ID" value="NZ_JBHRSW010000047.1"/>
</dbReference>
<evidence type="ECO:0000313" key="1">
    <source>
        <dbReference type="EMBL" id="MFC3123204.1"/>
    </source>
</evidence>
<proteinExistence type="predicted"/>
<comment type="caution">
    <text evidence="1">The sequence shown here is derived from an EMBL/GenBank/DDBJ whole genome shotgun (WGS) entry which is preliminary data.</text>
</comment>
<reference evidence="2" key="1">
    <citation type="journal article" date="2019" name="Int. J. Syst. Evol. Microbiol.">
        <title>The Global Catalogue of Microorganisms (GCM) 10K type strain sequencing project: providing services to taxonomists for standard genome sequencing and annotation.</title>
        <authorList>
            <consortium name="The Broad Institute Genomics Platform"/>
            <consortium name="The Broad Institute Genome Sequencing Center for Infectious Disease"/>
            <person name="Wu L."/>
            <person name="Ma J."/>
        </authorList>
    </citation>
    <scope>NUCLEOTIDE SEQUENCE [LARGE SCALE GENOMIC DNA]</scope>
    <source>
        <strain evidence="2">KCTC 52473</strain>
    </source>
</reference>
<protein>
    <submittedName>
        <fullName evidence="1">Helix-turn-helix domain-containing protein</fullName>
    </submittedName>
</protein>
<organism evidence="1 2">
    <name type="scientific">Agaribacter flavus</name>
    <dbReference type="NCBI Taxonomy" id="1902781"/>
    <lineage>
        <taxon>Bacteria</taxon>
        <taxon>Pseudomonadati</taxon>
        <taxon>Pseudomonadota</taxon>
        <taxon>Gammaproteobacteria</taxon>
        <taxon>Alteromonadales</taxon>
        <taxon>Alteromonadaceae</taxon>
        <taxon>Agaribacter</taxon>
    </lineage>
</organism>
<dbReference type="Proteomes" id="UP001595478">
    <property type="component" value="Unassembled WGS sequence"/>
</dbReference>
<dbReference type="EMBL" id="JBHRSW010000047">
    <property type="protein sequence ID" value="MFC3123204.1"/>
    <property type="molecule type" value="Genomic_DNA"/>
</dbReference>
<gene>
    <name evidence="1" type="ORF">ACFOHL_16395</name>
</gene>
<evidence type="ECO:0000313" key="2">
    <source>
        <dbReference type="Proteomes" id="UP001595478"/>
    </source>
</evidence>